<dbReference type="InterPro" id="IPR002213">
    <property type="entry name" value="UDP_glucos_trans"/>
</dbReference>
<comment type="caution">
    <text evidence="7">The sequence shown here is derived from an EMBL/GenBank/DDBJ whole genome shotgun (WGS) entry which is preliminary data.</text>
</comment>
<comment type="similarity">
    <text evidence="1">Belongs to the glycosyltransferase 28 family.</text>
</comment>
<dbReference type="InterPro" id="IPR030953">
    <property type="entry name" value="Glycosyl_450act"/>
</dbReference>
<dbReference type="Gene3D" id="3.40.50.2000">
    <property type="entry name" value="Glycogen Phosphorylase B"/>
    <property type="match status" value="2"/>
</dbReference>
<evidence type="ECO:0000256" key="2">
    <source>
        <dbReference type="ARBA" id="ARBA00022676"/>
    </source>
</evidence>
<feature type="domain" description="Erythromycin biosynthesis protein CIII-like C-terminal" evidence="5">
    <location>
        <begin position="269"/>
        <end position="410"/>
    </location>
</feature>
<sequence>MRILFTTYSQRTHLFSMVPLAWALRTAGHEVRFACQSRFADEVTRTGLTAVPVDGHDTSWHRLAEANPDHAEPGLPAPYDTAVMRPQDISREAMHTGYRFMLALWHKVNNFPLIDGLVSYARQWQPALVIWEPTTHAGALAAEACGAAHARLMWSIDVFGVTRENYLRVKGEQPDPLADWLSGYARKYGFDFTENLVTGHFTIDPLPDSLRMEAEGLHYLPYQYTPYGGTAVIPKWLHARPERPRVALTLGSTATEQFTGYTVDLAGMLRCLSELDIEVVATIAESEQHKLGTLPDNVRLVSYVPLDALAATCSVVINHTGPGTFLTTARHGVPQLNLPWDFDEPELARRSAQVGGSLTLQGGEVTGTAVVEGVRALLHDPAYQRGAQQLRSDIFALPTPNELVGQLEELTIKHRQERP</sequence>
<dbReference type="InterPro" id="IPR048284">
    <property type="entry name" value="EryCIII-like_N"/>
</dbReference>
<evidence type="ECO:0000259" key="6">
    <source>
        <dbReference type="Pfam" id="PF21036"/>
    </source>
</evidence>
<evidence type="ECO:0000259" key="5">
    <source>
        <dbReference type="Pfam" id="PF06722"/>
    </source>
</evidence>
<dbReference type="CDD" id="cd03784">
    <property type="entry name" value="GT1_Gtf-like"/>
    <property type="match status" value="1"/>
</dbReference>
<dbReference type="PANTHER" id="PTHR48050">
    <property type="entry name" value="STEROL 3-BETA-GLUCOSYLTRANSFERASE"/>
    <property type="match status" value="1"/>
</dbReference>
<protein>
    <submittedName>
        <fullName evidence="7">Glycosyltransferase (Activator-dependent family)</fullName>
    </submittedName>
</protein>
<dbReference type="RefSeq" id="WP_209645949.1">
    <property type="nucleotide sequence ID" value="NZ_JAGINW010000001.1"/>
</dbReference>
<evidence type="ECO:0000313" key="8">
    <source>
        <dbReference type="Proteomes" id="UP001519332"/>
    </source>
</evidence>
<gene>
    <name evidence="7" type="ORF">JOF56_009468</name>
</gene>
<dbReference type="PANTHER" id="PTHR48050:SF13">
    <property type="entry name" value="STEROL 3-BETA-GLUCOSYLTRANSFERASE UGT80A2"/>
    <property type="match status" value="1"/>
</dbReference>
<name>A0ABS4TXJ6_9PSEU</name>
<evidence type="ECO:0000256" key="4">
    <source>
        <dbReference type="ARBA" id="ARBA00023194"/>
    </source>
</evidence>
<dbReference type="InterPro" id="IPR050426">
    <property type="entry name" value="Glycosyltransferase_28"/>
</dbReference>
<feature type="domain" description="Erythromycin biosynthesis protein CIII-like N-terminal" evidence="6">
    <location>
        <begin position="22"/>
        <end position="251"/>
    </location>
</feature>
<keyword evidence="8" id="KW-1185">Reference proteome</keyword>
<organism evidence="7 8">
    <name type="scientific">Kibdelosporangium banguiense</name>
    <dbReference type="NCBI Taxonomy" id="1365924"/>
    <lineage>
        <taxon>Bacteria</taxon>
        <taxon>Bacillati</taxon>
        <taxon>Actinomycetota</taxon>
        <taxon>Actinomycetes</taxon>
        <taxon>Pseudonocardiales</taxon>
        <taxon>Pseudonocardiaceae</taxon>
        <taxon>Kibdelosporangium</taxon>
    </lineage>
</organism>
<dbReference type="InterPro" id="IPR010610">
    <property type="entry name" value="EryCIII-like_C"/>
</dbReference>
<dbReference type="Pfam" id="PF21036">
    <property type="entry name" value="EryCIII-like_N"/>
    <property type="match status" value="1"/>
</dbReference>
<proteinExistence type="inferred from homology"/>
<keyword evidence="2" id="KW-0328">Glycosyltransferase</keyword>
<accession>A0ABS4TXJ6</accession>
<keyword evidence="4" id="KW-0045">Antibiotic biosynthesis</keyword>
<dbReference type="SUPFAM" id="SSF53756">
    <property type="entry name" value="UDP-Glycosyltransferase/glycogen phosphorylase"/>
    <property type="match status" value="1"/>
</dbReference>
<keyword evidence="3" id="KW-0808">Transferase</keyword>
<dbReference type="NCBIfam" id="TIGR04516">
    <property type="entry name" value="glycosyl_450act"/>
    <property type="match status" value="1"/>
</dbReference>
<dbReference type="EMBL" id="JAGINW010000001">
    <property type="protein sequence ID" value="MBP2329083.1"/>
    <property type="molecule type" value="Genomic_DNA"/>
</dbReference>
<dbReference type="Pfam" id="PF06722">
    <property type="entry name" value="EryCIII-like_C"/>
    <property type="match status" value="1"/>
</dbReference>
<evidence type="ECO:0000313" key="7">
    <source>
        <dbReference type="EMBL" id="MBP2329083.1"/>
    </source>
</evidence>
<evidence type="ECO:0000256" key="1">
    <source>
        <dbReference type="ARBA" id="ARBA00006962"/>
    </source>
</evidence>
<evidence type="ECO:0000256" key="3">
    <source>
        <dbReference type="ARBA" id="ARBA00022679"/>
    </source>
</evidence>
<reference evidence="7 8" key="1">
    <citation type="submission" date="2021-03" db="EMBL/GenBank/DDBJ databases">
        <title>Sequencing the genomes of 1000 actinobacteria strains.</title>
        <authorList>
            <person name="Klenk H.-P."/>
        </authorList>
    </citation>
    <scope>NUCLEOTIDE SEQUENCE [LARGE SCALE GENOMIC DNA]</scope>
    <source>
        <strain evidence="7 8">DSM 46670</strain>
    </source>
</reference>
<dbReference type="Proteomes" id="UP001519332">
    <property type="component" value="Unassembled WGS sequence"/>
</dbReference>